<organism evidence="2 3">
    <name type="scientific">Synechococcus elongatus PCC 11801</name>
    <dbReference type="NCBI Taxonomy" id="2219813"/>
    <lineage>
        <taxon>Bacteria</taxon>
        <taxon>Bacillati</taxon>
        <taxon>Cyanobacteriota</taxon>
        <taxon>Cyanophyceae</taxon>
        <taxon>Synechococcales</taxon>
        <taxon>Synechococcaceae</taxon>
        <taxon>Synechococcus</taxon>
    </lineage>
</organism>
<evidence type="ECO:0000313" key="2">
    <source>
        <dbReference type="EMBL" id="AZB73378.1"/>
    </source>
</evidence>
<sequence length="206" mass="22203">MLGLAIHTSTPTLGLAISTSSDLPFGQTWDVGRDTAAVLLPRLQEFITPRAWTELNFLAVACGPGGFTGTRIGVVTARTLAQQLELPLFGLSTLAGLAAAQWRQTGQPQPIAVSMDAQRGQLIGALYDCQDGIPIALETEQVYEPESWAQKLADWQLTDCRADETIATTVTDLLAIAERQWQRGNRPDWSAALPYYGQHPVSVAAG</sequence>
<keyword evidence="2" id="KW-0808">Transferase</keyword>
<dbReference type="GO" id="GO:0002949">
    <property type="term" value="P:tRNA threonylcarbamoyladenosine modification"/>
    <property type="evidence" value="ECO:0007669"/>
    <property type="project" value="InterPro"/>
</dbReference>
<evidence type="ECO:0000259" key="1">
    <source>
        <dbReference type="Pfam" id="PF00814"/>
    </source>
</evidence>
<dbReference type="EC" id="2.3.1.234" evidence="2"/>
<reference evidence="2 3" key="1">
    <citation type="journal article" date="2018" name="Sci. Rep.">
        <title>Genome Features and Biochemical Characteristics of a Robust, Fast Growing and Naturally Transformable Cyanobacterium Synechococcus elongatus PCC 11801 Isolated from India.</title>
        <authorList>
            <person name="Jaiswal D."/>
            <person name="Sengupta A."/>
            <person name="Sohoni S."/>
            <person name="Sengupta S."/>
            <person name="Phadnavis A.G."/>
            <person name="Pakrasi H.B."/>
            <person name="Wangikar P.P."/>
        </authorList>
    </citation>
    <scope>NUCLEOTIDE SEQUENCE [LARGE SCALE GENOMIC DNA]</scope>
    <source>
        <strain evidence="2 3">PCC 11801</strain>
    </source>
</reference>
<proteinExistence type="predicted"/>
<dbReference type="InterPro" id="IPR000905">
    <property type="entry name" value="Gcp-like_dom"/>
</dbReference>
<evidence type="ECO:0000313" key="3">
    <source>
        <dbReference type="Proteomes" id="UP000267249"/>
    </source>
</evidence>
<dbReference type="InterPro" id="IPR043129">
    <property type="entry name" value="ATPase_NBD"/>
</dbReference>
<dbReference type="AlphaFoldDB" id="A0AAN1QQ05"/>
<keyword evidence="2" id="KW-0012">Acyltransferase</keyword>
<dbReference type="Pfam" id="PF00814">
    <property type="entry name" value="TsaD"/>
    <property type="match status" value="1"/>
</dbReference>
<dbReference type="EMBL" id="CP030139">
    <property type="protein sequence ID" value="AZB73378.1"/>
    <property type="molecule type" value="Genomic_DNA"/>
</dbReference>
<accession>A0AAN1QQ05</accession>
<feature type="domain" description="Gcp-like" evidence="1">
    <location>
        <begin position="52"/>
        <end position="132"/>
    </location>
</feature>
<protein>
    <submittedName>
        <fullName evidence="2">tRNA (Adenosine(37)-N6)-threonylcarbamoyltransferase complex dimerization subunit type 1 TsaB</fullName>
        <ecNumber evidence="2">2.3.1.234</ecNumber>
    </submittedName>
</protein>
<dbReference type="InterPro" id="IPR022496">
    <property type="entry name" value="T6A_TsaB"/>
</dbReference>
<dbReference type="Proteomes" id="UP000267249">
    <property type="component" value="Chromosome"/>
</dbReference>
<dbReference type="Gene3D" id="3.30.420.40">
    <property type="match status" value="2"/>
</dbReference>
<gene>
    <name evidence="2" type="primary">tsaB</name>
    <name evidence="2" type="ORF">DOP62_12255</name>
</gene>
<dbReference type="NCBIfam" id="TIGR03725">
    <property type="entry name" value="T6A_YeaZ"/>
    <property type="match status" value="1"/>
</dbReference>
<dbReference type="SUPFAM" id="SSF53067">
    <property type="entry name" value="Actin-like ATPase domain"/>
    <property type="match status" value="2"/>
</dbReference>
<name>A0AAN1QQ05_SYNEL</name>
<dbReference type="RefSeq" id="WP_208674149.1">
    <property type="nucleotide sequence ID" value="NZ_CP030139.2"/>
</dbReference>
<dbReference type="GO" id="GO:0061711">
    <property type="term" value="F:tRNA N(6)-L-threonylcarbamoyladenine synthase activity"/>
    <property type="evidence" value="ECO:0007669"/>
    <property type="project" value="UniProtKB-EC"/>
</dbReference>